<keyword evidence="2" id="KW-1185">Reference proteome</keyword>
<comment type="caution">
    <text evidence="1">The sequence shown here is derived from an EMBL/GenBank/DDBJ whole genome shotgun (WGS) entry which is preliminary data.</text>
</comment>
<name>A0ABQ4IHE3_9ACTN</name>
<evidence type="ECO:0008006" key="3">
    <source>
        <dbReference type="Google" id="ProtNLM"/>
    </source>
</evidence>
<sequence>MLARILDTPRQPPGRSRRRAARVAGAVVLGALLAGGATAAIGAYNAPTAPPEALPANGDAFVCATANLQRMGDAASHPGESPVDACRRSWSRIFSDEAPEHLYPCVKAEKTSPSSDANASPPSTEWGQLVYVLDGQQFKNAPGTCGSVGMLVAPTID</sequence>
<dbReference type="EMBL" id="BOPA01000027">
    <property type="protein sequence ID" value="GIJ17329.1"/>
    <property type="molecule type" value="Genomic_DNA"/>
</dbReference>
<dbReference type="Proteomes" id="UP000647860">
    <property type="component" value="Unassembled WGS sequence"/>
</dbReference>
<dbReference type="RefSeq" id="WP_204292009.1">
    <property type="nucleotide sequence ID" value="NZ_BAAAGZ010000018.1"/>
</dbReference>
<gene>
    <name evidence="1" type="ORF">Vgi01_40130</name>
</gene>
<proteinExistence type="predicted"/>
<evidence type="ECO:0000313" key="1">
    <source>
        <dbReference type="EMBL" id="GIJ17329.1"/>
    </source>
</evidence>
<reference evidence="1 2" key="1">
    <citation type="submission" date="2021-01" db="EMBL/GenBank/DDBJ databases">
        <title>Whole genome shotgun sequence of Verrucosispora gifhornensis NBRC 16317.</title>
        <authorList>
            <person name="Komaki H."/>
            <person name="Tamura T."/>
        </authorList>
    </citation>
    <scope>NUCLEOTIDE SEQUENCE [LARGE SCALE GENOMIC DNA]</scope>
    <source>
        <strain evidence="1 2">NBRC 16317</strain>
    </source>
</reference>
<organism evidence="1 2">
    <name type="scientific">Micromonospora gifhornensis</name>
    <dbReference type="NCBI Taxonomy" id="84594"/>
    <lineage>
        <taxon>Bacteria</taxon>
        <taxon>Bacillati</taxon>
        <taxon>Actinomycetota</taxon>
        <taxon>Actinomycetes</taxon>
        <taxon>Micromonosporales</taxon>
        <taxon>Micromonosporaceae</taxon>
        <taxon>Micromonospora</taxon>
    </lineage>
</organism>
<protein>
    <recommendedName>
        <fullName evidence="3">Subtilisin inhibitor-like</fullName>
    </recommendedName>
</protein>
<accession>A0ABQ4IHE3</accession>
<evidence type="ECO:0000313" key="2">
    <source>
        <dbReference type="Proteomes" id="UP000647860"/>
    </source>
</evidence>